<gene>
    <name evidence="2" type="ORF">Ga0061063_0546</name>
</gene>
<dbReference type="Gene3D" id="2.30.30.220">
    <property type="entry name" value="SspB-like"/>
    <property type="match status" value="1"/>
</dbReference>
<dbReference type="STRING" id="375574.GCA_001418035_00345"/>
<evidence type="ECO:0000256" key="1">
    <source>
        <dbReference type="SAM" id="MobiDB-lite"/>
    </source>
</evidence>
<feature type="region of interest" description="Disordered" evidence="1">
    <location>
        <begin position="103"/>
        <end position="140"/>
    </location>
</feature>
<dbReference type="SUPFAM" id="SSF101738">
    <property type="entry name" value="SspB-like"/>
    <property type="match status" value="1"/>
</dbReference>
<dbReference type="PANTHER" id="PTHR37486:SF1">
    <property type="entry name" value="STRINGENT STARVATION PROTEIN B"/>
    <property type="match status" value="1"/>
</dbReference>
<evidence type="ECO:0000313" key="2">
    <source>
        <dbReference type="EMBL" id="CUA81702.1"/>
    </source>
</evidence>
<dbReference type="Proteomes" id="UP000243535">
    <property type="component" value="Unassembled WGS sequence"/>
</dbReference>
<dbReference type="Pfam" id="PF04386">
    <property type="entry name" value="SspB"/>
    <property type="match status" value="1"/>
</dbReference>
<sequence>MSATSTKPYLLRALHEWCTDNGHTPYMVVWVDENTDVPREYVQNNEIVLNVGYGATKDFRIENDWVSFSARFGGQSREIWVPVGNVVSIFARETGEGMGFEVEKQPVAARPAPVPDAPPPTEPEDEPPRPGGRPHLRVVK</sequence>
<dbReference type="RefSeq" id="WP_054284453.1">
    <property type="nucleotide sequence ID" value="NZ_CYHA01000001.1"/>
</dbReference>
<organism evidence="2 3">
    <name type="scientific">Gulbenkiania indica</name>
    <dbReference type="NCBI Taxonomy" id="375574"/>
    <lineage>
        <taxon>Bacteria</taxon>
        <taxon>Pseudomonadati</taxon>
        <taxon>Pseudomonadota</taxon>
        <taxon>Betaproteobacteria</taxon>
        <taxon>Neisseriales</taxon>
        <taxon>Chromobacteriaceae</taxon>
        <taxon>Gulbenkiania</taxon>
    </lineage>
</organism>
<evidence type="ECO:0000313" key="3">
    <source>
        <dbReference type="Proteomes" id="UP000243535"/>
    </source>
</evidence>
<dbReference type="EMBL" id="CYHA01000001">
    <property type="protein sequence ID" value="CUA81702.1"/>
    <property type="molecule type" value="Genomic_DNA"/>
</dbReference>
<keyword evidence="3" id="KW-1185">Reference proteome</keyword>
<dbReference type="NCBIfam" id="NF008769">
    <property type="entry name" value="PRK11798.2-5"/>
    <property type="match status" value="1"/>
</dbReference>
<dbReference type="PANTHER" id="PTHR37486">
    <property type="entry name" value="STRINGENT STARVATION PROTEIN B"/>
    <property type="match status" value="1"/>
</dbReference>
<feature type="compositionally biased region" description="Pro residues" evidence="1">
    <location>
        <begin position="112"/>
        <end position="121"/>
    </location>
</feature>
<dbReference type="InterPro" id="IPR036760">
    <property type="entry name" value="SspB-like_sf"/>
</dbReference>
<accession>A0A0K6GSU5</accession>
<reference evidence="3" key="1">
    <citation type="submission" date="2015-08" db="EMBL/GenBank/DDBJ databases">
        <authorList>
            <person name="Varghese N."/>
        </authorList>
    </citation>
    <scope>NUCLEOTIDE SEQUENCE [LARGE SCALE GENOMIC DNA]</scope>
    <source>
        <strain evidence="3">DSM 17901</strain>
    </source>
</reference>
<dbReference type="AlphaFoldDB" id="A0A0K6GSU5"/>
<dbReference type="OrthoDB" id="9797358at2"/>
<protein>
    <submittedName>
        <fullName evidence="2">Stringent starvation protein B</fullName>
    </submittedName>
</protein>
<dbReference type="PIRSF" id="PIRSF005276">
    <property type="entry name" value="SspB"/>
    <property type="match status" value="1"/>
</dbReference>
<dbReference type="InterPro" id="IPR007481">
    <property type="entry name" value="SspB"/>
</dbReference>
<proteinExistence type="predicted"/>
<name>A0A0K6GSU5_9NEIS</name>